<accession>A0AA92JTW0</accession>
<organism evidence="13 14">
    <name type="scientific">Ralstonia solanacearum</name>
    <name type="common">Pseudomonas solanacearum</name>
    <dbReference type="NCBI Taxonomy" id="305"/>
    <lineage>
        <taxon>Bacteria</taxon>
        <taxon>Pseudomonadati</taxon>
        <taxon>Pseudomonadota</taxon>
        <taxon>Betaproteobacteria</taxon>
        <taxon>Burkholderiales</taxon>
        <taxon>Burkholderiaceae</taxon>
        <taxon>Ralstonia</taxon>
        <taxon>Ralstonia solanacearum species complex</taxon>
    </lineage>
</organism>
<dbReference type="GO" id="GO:0004814">
    <property type="term" value="F:arginine-tRNA ligase activity"/>
    <property type="evidence" value="ECO:0007669"/>
    <property type="project" value="InterPro"/>
</dbReference>
<dbReference type="PANTHER" id="PTHR30075:SF2">
    <property type="entry name" value="GLYCINE--TRNA LIGASE, CHLOROPLASTIC_MITOCHONDRIAL 2"/>
    <property type="match status" value="1"/>
</dbReference>
<evidence type="ECO:0000256" key="9">
    <source>
        <dbReference type="ARBA" id="ARBA00023146"/>
    </source>
</evidence>
<comment type="subcellular location">
    <subcellularLocation>
        <location evidence="1 11">Cytoplasm</location>
    </subcellularLocation>
</comment>
<gene>
    <name evidence="11" type="primary">glyS</name>
    <name evidence="13" type="ORF">HF909_15380</name>
</gene>
<dbReference type="Pfam" id="PF05746">
    <property type="entry name" value="DALR_1"/>
    <property type="match status" value="1"/>
</dbReference>
<evidence type="ECO:0000256" key="5">
    <source>
        <dbReference type="ARBA" id="ARBA00022598"/>
    </source>
</evidence>
<evidence type="ECO:0000256" key="1">
    <source>
        <dbReference type="ARBA" id="ARBA00004496"/>
    </source>
</evidence>
<dbReference type="EC" id="6.1.1.14" evidence="11"/>
<dbReference type="InterPro" id="IPR015944">
    <property type="entry name" value="Gly-tRNA-synth_bsu"/>
</dbReference>
<evidence type="ECO:0000256" key="11">
    <source>
        <dbReference type="HAMAP-Rule" id="MF_00255"/>
    </source>
</evidence>
<name>A0AA92JTW0_RALSL</name>
<keyword evidence="5 11" id="KW-0436">Ligase</keyword>
<keyword evidence="8 11" id="KW-0648">Protein biosynthesis</keyword>
<dbReference type="GO" id="GO:0005524">
    <property type="term" value="F:ATP binding"/>
    <property type="evidence" value="ECO:0007669"/>
    <property type="project" value="UniProtKB-UniRule"/>
</dbReference>
<evidence type="ECO:0000313" key="14">
    <source>
        <dbReference type="Proteomes" id="UP000593970"/>
    </source>
</evidence>
<dbReference type="PROSITE" id="PS50861">
    <property type="entry name" value="AA_TRNA_LIGASE_II_GLYAB"/>
    <property type="match status" value="1"/>
</dbReference>
<dbReference type="GO" id="GO:0004820">
    <property type="term" value="F:glycine-tRNA ligase activity"/>
    <property type="evidence" value="ECO:0007669"/>
    <property type="project" value="UniProtKB-UniRule"/>
</dbReference>
<dbReference type="Pfam" id="PF02092">
    <property type="entry name" value="tRNA_synt_2f"/>
    <property type="match status" value="1"/>
</dbReference>
<dbReference type="InterPro" id="IPR008909">
    <property type="entry name" value="DALR_anticod-bd"/>
</dbReference>
<evidence type="ECO:0000256" key="6">
    <source>
        <dbReference type="ARBA" id="ARBA00022741"/>
    </source>
</evidence>
<reference evidence="14" key="1">
    <citation type="submission" date="2020-04" db="EMBL/GenBank/DDBJ databases">
        <title>Ralstonia solanacearum UW576, UW763, UW773, and UW774.</title>
        <authorList>
            <person name="Steidl O."/>
            <person name="Truchon A."/>
            <person name="Allen C."/>
        </authorList>
    </citation>
    <scope>NUCLEOTIDE SEQUENCE [LARGE SCALE GENOMIC DNA]</scope>
    <source>
        <strain evidence="14">UW774</strain>
    </source>
</reference>
<evidence type="ECO:0000259" key="12">
    <source>
        <dbReference type="SMART" id="SM00836"/>
    </source>
</evidence>
<evidence type="ECO:0000256" key="2">
    <source>
        <dbReference type="ARBA" id="ARBA00008226"/>
    </source>
</evidence>
<dbReference type="NCBIfam" id="TIGR00211">
    <property type="entry name" value="glyS"/>
    <property type="match status" value="1"/>
</dbReference>
<comment type="catalytic activity">
    <reaction evidence="10 11">
        <text>tRNA(Gly) + glycine + ATP = glycyl-tRNA(Gly) + AMP + diphosphate</text>
        <dbReference type="Rhea" id="RHEA:16013"/>
        <dbReference type="Rhea" id="RHEA-COMP:9664"/>
        <dbReference type="Rhea" id="RHEA-COMP:9683"/>
        <dbReference type="ChEBI" id="CHEBI:30616"/>
        <dbReference type="ChEBI" id="CHEBI:33019"/>
        <dbReference type="ChEBI" id="CHEBI:57305"/>
        <dbReference type="ChEBI" id="CHEBI:78442"/>
        <dbReference type="ChEBI" id="CHEBI:78522"/>
        <dbReference type="ChEBI" id="CHEBI:456215"/>
        <dbReference type="EC" id="6.1.1.14"/>
    </reaction>
</comment>
<keyword evidence="6 11" id="KW-0547">Nucleotide-binding</keyword>
<dbReference type="SMART" id="SM00836">
    <property type="entry name" value="DALR_1"/>
    <property type="match status" value="1"/>
</dbReference>
<dbReference type="AlphaFoldDB" id="A0AA92JTW0"/>
<evidence type="ECO:0000256" key="4">
    <source>
        <dbReference type="ARBA" id="ARBA00022490"/>
    </source>
</evidence>
<evidence type="ECO:0000256" key="3">
    <source>
        <dbReference type="ARBA" id="ARBA00011209"/>
    </source>
</evidence>
<dbReference type="GO" id="GO:0006426">
    <property type="term" value="P:glycyl-tRNA aminoacylation"/>
    <property type="evidence" value="ECO:0007669"/>
    <property type="project" value="UniProtKB-UniRule"/>
</dbReference>
<keyword evidence="4 11" id="KW-0963">Cytoplasm</keyword>
<sequence>MSTLLIELLTEELPPKALARLGEAFAQSLFDGLSAHGLLEEGAQVEGFATPRRLAASITGVRRTAPDRELREKVLPVNIAFDAEGKPAAPLTKKLAALAKSIGVDTIAPESLERAPDGKAESLFHRYTARGAVLADGLQAALSQTIAGLPIPKVMIYQRPNGDSVQFVRPAHRLIALLDDEVIPAGVLGLQSGNVTLGHRFLSAGEIVIPHATAYASTLKSQGKVIAGYTERKEAIRAELLKAAGADTVVMPEALLDEVNALVEWPVVYPCHFEEQFLAVPQECLILTMQTNQKYFALTDAQGHLRNRFLIVSNLATETPQAIIEGNERVVRPRLADARFFFEHDKKKPLADRVPQLARVVYHNKIGTQLERVSRLQAIAGQLAEKLGADVAHASRAALLAKADLLTDMVGEFPELQGTMGTYYARHDGEAEDVALACSEHYQPRFAGDTLPGTATGTVVALADKLETLVGIWGIGLAPTGEKDPFALRRHALGILRMLIEKPLALGIADVLEAAAASFEGIAAVKPDLAAITDFLYDRLRGYLKDKGYSTNEVEAVVSQRPQRLDDIVARLEAVRAFAALPQAEALAAANKRITNILKKTDIAIGSVQPQLLKEDAERALHQAVATSEPHVHDAFARGDFTTALKTLAGLREAVDSFFDGVMVMADDTALRDNRLALLGELHGLMNRVADISKLAA</sequence>
<comment type="similarity">
    <text evidence="2 11">Belongs to the class-II aminoacyl-tRNA synthetase family.</text>
</comment>
<comment type="subunit">
    <text evidence="3 11">Tetramer of two alpha and two beta subunits.</text>
</comment>
<dbReference type="HAMAP" id="MF_00255">
    <property type="entry name" value="Gly_tRNA_synth_beta"/>
    <property type="match status" value="1"/>
</dbReference>
<evidence type="ECO:0000256" key="10">
    <source>
        <dbReference type="ARBA" id="ARBA00047937"/>
    </source>
</evidence>
<dbReference type="EMBL" id="CP051169">
    <property type="protein sequence ID" value="QOK97664.1"/>
    <property type="molecule type" value="Genomic_DNA"/>
</dbReference>
<keyword evidence="7 11" id="KW-0067">ATP-binding</keyword>
<dbReference type="GO" id="GO:0005829">
    <property type="term" value="C:cytosol"/>
    <property type="evidence" value="ECO:0007669"/>
    <property type="project" value="TreeGrafter"/>
</dbReference>
<proteinExistence type="inferred from homology"/>
<evidence type="ECO:0000313" key="13">
    <source>
        <dbReference type="EMBL" id="QOK97664.1"/>
    </source>
</evidence>
<dbReference type="SUPFAM" id="SSF109604">
    <property type="entry name" value="HD-domain/PDEase-like"/>
    <property type="match status" value="1"/>
</dbReference>
<evidence type="ECO:0000256" key="7">
    <source>
        <dbReference type="ARBA" id="ARBA00022840"/>
    </source>
</evidence>
<dbReference type="PRINTS" id="PR01045">
    <property type="entry name" value="TRNASYNTHGB"/>
</dbReference>
<dbReference type="InterPro" id="IPR006194">
    <property type="entry name" value="Gly-tRNA-synth_heterodimer"/>
</dbReference>
<dbReference type="GO" id="GO:0006420">
    <property type="term" value="P:arginyl-tRNA aminoacylation"/>
    <property type="evidence" value="ECO:0007669"/>
    <property type="project" value="InterPro"/>
</dbReference>
<evidence type="ECO:0000256" key="8">
    <source>
        <dbReference type="ARBA" id="ARBA00022917"/>
    </source>
</evidence>
<feature type="domain" description="DALR anticodon binding" evidence="12">
    <location>
        <begin position="593"/>
        <end position="695"/>
    </location>
</feature>
<dbReference type="Proteomes" id="UP000593970">
    <property type="component" value="Chromosome"/>
</dbReference>
<protein>
    <recommendedName>
        <fullName evidence="11">Glycine--tRNA ligase beta subunit</fullName>
        <ecNumber evidence="11">6.1.1.14</ecNumber>
    </recommendedName>
    <alternativeName>
        <fullName evidence="11">Glycyl-tRNA synthetase beta subunit</fullName>
        <shortName evidence="11">GlyRS</shortName>
    </alternativeName>
</protein>
<keyword evidence="9 11" id="KW-0030">Aminoacyl-tRNA synthetase</keyword>
<dbReference type="PANTHER" id="PTHR30075">
    <property type="entry name" value="GLYCYL-TRNA SYNTHETASE"/>
    <property type="match status" value="1"/>
</dbReference>